<protein>
    <recommendedName>
        <fullName evidence="3">RRM domain-containing protein</fullName>
    </recommendedName>
</protein>
<dbReference type="InterPro" id="IPR000504">
    <property type="entry name" value="RRM_dom"/>
</dbReference>
<proteinExistence type="predicted"/>
<evidence type="ECO:0000259" key="3">
    <source>
        <dbReference type="PROSITE" id="PS50102"/>
    </source>
</evidence>
<feature type="non-terminal residue" evidence="4">
    <location>
        <position position="1"/>
    </location>
</feature>
<evidence type="ECO:0000313" key="5">
    <source>
        <dbReference type="Proteomes" id="UP000002729"/>
    </source>
</evidence>
<gene>
    <name evidence="4" type="ORF">AURANDRAFT_17018</name>
</gene>
<evidence type="ECO:0000256" key="1">
    <source>
        <dbReference type="PROSITE-ProRule" id="PRU00176"/>
    </source>
</evidence>
<dbReference type="PANTHER" id="PTHR48034">
    <property type="entry name" value="TRANSFORMER-2 SEX-DETERMINING PROTEIN-RELATED"/>
    <property type="match status" value="1"/>
</dbReference>
<organism evidence="5">
    <name type="scientific">Aureococcus anophagefferens</name>
    <name type="common">Harmful bloom alga</name>
    <dbReference type="NCBI Taxonomy" id="44056"/>
    <lineage>
        <taxon>Eukaryota</taxon>
        <taxon>Sar</taxon>
        <taxon>Stramenopiles</taxon>
        <taxon>Ochrophyta</taxon>
        <taxon>Pelagophyceae</taxon>
        <taxon>Pelagomonadales</taxon>
        <taxon>Pelagomonadaceae</taxon>
        <taxon>Aureococcus</taxon>
    </lineage>
</organism>
<feature type="non-terminal residue" evidence="4">
    <location>
        <position position="108"/>
    </location>
</feature>
<dbReference type="EMBL" id="GL833125">
    <property type="protein sequence ID" value="EGB09387.1"/>
    <property type="molecule type" value="Genomic_DNA"/>
</dbReference>
<keyword evidence="5" id="KW-1185">Reference proteome</keyword>
<feature type="domain" description="RRM" evidence="3">
    <location>
        <begin position="1"/>
        <end position="74"/>
    </location>
</feature>
<dbReference type="InterPro" id="IPR035979">
    <property type="entry name" value="RBD_domain_sf"/>
</dbReference>
<feature type="region of interest" description="Disordered" evidence="2">
    <location>
        <begin position="69"/>
        <end position="108"/>
    </location>
</feature>
<sequence length="108" mass="11988">VGNLAFSSDKAMIEDKFGVFGKVTDVFLPMDANHKPRGFAFVTFSEAREAEDCAENLNDKEFDGRVVRVNIARPRPARDARPRGPPRRRDDYDGPRGGGPRGGGYGYR</sequence>
<dbReference type="OrthoDB" id="439808at2759"/>
<feature type="compositionally biased region" description="Basic and acidic residues" evidence="2">
    <location>
        <begin position="76"/>
        <end position="94"/>
    </location>
</feature>
<reference evidence="4 5" key="1">
    <citation type="journal article" date="2011" name="Proc. Natl. Acad. Sci. U.S.A.">
        <title>Niche of harmful alga Aureococcus anophagefferens revealed through ecogenomics.</title>
        <authorList>
            <person name="Gobler C.J."/>
            <person name="Berry D.L."/>
            <person name="Dyhrman S.T."/>
            <person name="Wilhelm S.W."/>
            <person name="Salamov A."/>
            <person name="Lobanov A.V."/>
            <person name="Zhang Y."/>
            <person name="Collier J.L."/>
            <person name="Wurch L.L."/>
            <person name="Kustka A.B."/>
            <person name="Dill B.D."/>
            <person name="Shah M."/>
            <person name="VerBerkmoes N.C."/>
            <person name="Kuo A."/>
            <person name="Terry A."/>
            <person name="Pangilinan J."/>
            <person name="Lindquist E.A."/>
            <person name="Lucas S."/>
            <person name="Paulsen I.T."/>
            <person name="Hattenrath-Lehmann T.K."/>
            <person name="Talmage S.C."/>
            <person name="Walker E.A."/>
            <person name="Koch F."/>
            <person name="Burson A.M."/>
            <person name="Marcoval M.A."/>
            <person name="Tang Y.Z."/>
            <person name="Lecleir G.R."/>
            <person name="Coyne K.J."/>
            <person name="Berg G.M."/>
            <person name="Bertrand E.M."/>
            <person name="Saito M.A."/>
            <person name="Gladyshev V.N."/>
            <person name="Grigoriev I.V."/>
        </authorList>
    </citation>
    <scope>NUCLEOTIDE SEQUENCE [LARGE SCALE GENOMIC DNA]</scope>
    <source>
        <strain evidence="5">CCMP 1984</strain>
    </source>
</reference>
<dbReference type="InParanoid" id="F0Y4W7"/>
<dbReference type="Gene3D" id="3.30.70.330">
    <property type="match status" value="1"/>
</dbReference>
<dbReference type="Proteomes" id="UP000002729">
    <property type="component" value="Unassembled WGS sequence"/>
</dbReference>
<dbReference type="InterPro" id="IPR050441">
    <property type="entry name" value="RBM"/>
</dbReference>
<dbReference type="RefSeq" id="XP_009035463.1">
    <property type="nucleotide sequence ID" value="XM_009037215.1"/>
</dbReference>
<dbReference type="SUPFAM" id="SSF54928">
    <property type="entry name" value="RNA-binding domain, RBD"/>
    <property type="match status" value="1"/>
</dbReference>
<dbReference type="GO" id="GO:0003723">
    <property type="term" value="F:RNA binding"/>
    <property type="evidence" value="ECO:0007669"/>
    <property type="project" value="UniProtKB-UniRule"/>
</dbReference>
<dbReference type="FunCoup" id="F0Y4W7">
    <property type="interactions" value="423"/>
</dbReference>
<dbReference type="AlphaFoldDB" id="F0Y4W7"/>
<dbReference type="GeneID" id="20218766"/>
<evidence type="ECO:0000256" key="2">
    <source>
        <dbReference type="SAM" id="MobiDB-lite"/>
    </source>
</evidence>
<name>F0Y4W7_AURAN</name>
<dbReference type="SMART" id="SM00360">
    <property type="entry name" value="RRM"/>
    <property type="match status" value="1"/>
</dbReference>
<accession>F0Y4W7</accession>
<dbReference type="Pfam" id="PF00076">
    <property type="entry name" value="RRM_1"/>
    <property type="match status" value="1"/>
</dbReference>
<dbReference type="eggNOG" id="KOG0111">
    <property type="taxonomic scope" value="Eukaryota"/>
</dbReference>
<dbReference type="KEGG" id="aaf:AURANDRAFT_17018"/>
<evidence type="ECO:0000313" key="4">
    <source>
        <dbReference type="EMBL" id="EGB09387.1"/>
    </source>
</evidence>
<feature type="compositionally biased region" description="Gly residues" evidence="2">
    <location>
        <begin position="95"/>
        <end position="108"/>
    </location>
</feature>
<dbReference type="InterPro" id="IPR012677">
    <property type="entry name" value="Nucleotide-bd_a/b_plait_sf"/>
</dbReference>
<keyword evidence="1" id="KW-0694">RNA-binding</keyword>
<dbReference type="PROSITE" id="PS50102">
    <property type="entry name" value="RRM"/>
    <property type="match status" value="1"/>
</dbReference>